<dbReference type="PANTHER" id="PTHR27006:SF616">
    <property type="entry name" value="CYSTEINE-RICH RECEPTOR-LIKE PROTEIN KINASE 10"/>
    <property type="match status" value="1"/>
</dbReference>
<evidence type="ECO:0000256" key="7">
    <source>
        <dbReference type="ARBA" id="ARBA00047899"/>
    </source>
</evidence>
<evidence type="ECO:0000256" key="6">
    <source>
        <dbReference type="ARBA" id="ARBA00022840"/>
    </source>
</evidence>
<feature type="domain" description="Protein kinase" evidence="9">
    <location>
        <begin position="1"/>
        <end position="272"/>
    </location>
</feature>
<keyword evidence="2" id="KW-0723">Serine/threonine-protein kinase</keyword>
<evidence type="ECO:0000256" key="1">
    <source>
        <dbReference type="ARBA" id="ARBA00012513"/>
    </source>
</evidence>
<keyword evidence="4" id="KW-0547">Nucleotide-binding</keyword>
<dbReference type="Gene3D" id="3.30.200.20">
    <property type="entry name" value="Phosphorylase Kinase, domain 1"/>
    <property type="match status" value="1"/>
</dbReference>
<dbReference type="PANTHER" id="PTHR27006">
    <property type="entry name" value="PROMASTIGOTE SURFACE ANTIGEN PROTEIN PSA"/>
    <property type="match status" value="1"/>
</dbReference>
<dbReference type="InterPro" id="IPR008271">
    <property type="entry name" value="Ser/Thr_kinase_AS"/>
</dbReference>
<dbReference type="PROSITE" id="PS00108">
    <property type="entry name" value="PROTEIN_KINASE_ST"/>
    <property type="match status" value="1"/>
</dbReference>
<reference evidence="10" key="2">
    <citation type="submission" date="2020-06" db="EMBL/GenBank/DDBJ databases">
        <title>Helianthus annuus Genome sequencing and assembly Release 2.</title>
        <authorList>
            <person name="Gouzy J."/>
            <person name="Langlade N."/>
            <person name="Munos S."/>
        </authorList>
    </citation>
    <scope>NUCLEOTIDE SEQUENCE</scope>
    <source>
        <tissue evidence="10">Leaves</tissue>
    </source>
</reference>
<name>A0A9K3N5T6_HELAN</name>
<reference evidence="10" key="1">
    <citation type="journal article" date="2017" name="Nature">
        <title>The sunflower genome provides insights into oil metabolism, flowering and Asterid evolution.</title>
        <authorList>
            <person name="Badouin H."/>
            <person name="Gouzy J."/>
            <person name="Grassa C.J."/>
            <person name="Murat F."/>
            <person name="Staton S.E."/>
            <person name="Cottret L."/>
            <person name="Lelandais-Briere C."/>
            <person name="Owens G.L."/>
            <person name="Carrere S."/>
            <person name="Mayjonade B."/>
            <person name="Legrand L."/>
            <person name="Gill N."/>
            <person name="Kane N.C."/>
            <person name="Bowers J.E."/>
            <person name="Hubner S."/>
            <person name="Bellec A."/>
            <person name="Berard A."/>
            <person name="Berges H."/>
            <person name="Blanchet N."/>
            <person name="Boniface M.C."/>
            <person name="Brunel D."/>
            <person name="Catrice O."/>
            <person name="Chaidir N."/>
            <person name="Claudel C."/>
            <person name="Donnadieu C."/>
            <person name="Faraut T."/>
            <person name="Fievet G."/>
            <person name="Helmstetter N."/>
            <person name="King M."/>
            <person name="Knapp S.J."/>
            <person name="Lai Z."/>
            <person name="Le Paslier M.C."/>
            <person name="Lippi Y."/>
            <person name="Lorenzon L."/>
            <person name="Mandel J.R."/>
            <person name="Marage G."/>
            <person name="Marchand G."/>
            <person name="Marquand E."/>
            <person name="Bret-Mestries E."/>
            <person name="Morien E."/>
            <person name="Nambeesan S."/>
            <person name="Nguyen T."/>
            <person name="Pegot-Espagnet P."/>
            <person name="Pouilly N."/>
            <person name="Raftis F."/>
            <person name="Sallet E."/>
            <person name="Schiex T."/>
            <person name="Thomas J."/>
            <person name="Vandecasteele C."/>
            <person name="Vares D."/>
            <person name="Vear F."/>
            <person name="Vautrin S."/>
            <person name="Crespi M."/>
            <person name="Mangin B."/>
            <person name="Burke J.M."/>
            <person name="Salse J."/>
            <person name="Munos S."/>
            <person name="Vincourt P."/>
            <person name="Rieseberg L.H."/>
            <person name="Langlade N.B."/>
        </authorList>
    </citation>
    <scope>NUCLEOTIDE SEQUENCE</scope>
    <source>
        <tissue evidence="10">Leaves</tissue>
    </source>
</reference>
<dbReference type="Gramene" id="mRNA:HanXRQr2_Chr10g0457301">
    <property type="protein sequence ID" value="mRNA:HanXRQr2_Chr10g0457301"/>
    <property type="gene ID" value="HanXRQr2_Chr10g0457301"/>
</dbReference>
<evidence type="ECO:0000256" key="8">
    <source>
        <dbReference type="ARBA" id="ARBA00048679"/>
    </source>
</evidence>
<dbReference type="Pfam" id="PF00069">
    <property type="entry name" value="Pkinase"/>
    <property type="match status" value="1"/>
</dbReference>
<evidence type="ECO:0000313" key="11">
    <source>
        <dbReference type="Proteomes" id="UP000215914"/>
    </source>
</evidence>
<evidence type="ECO:0000313" key="10">
    <source>
        <dbReference type="EMBL" id="KAF5787835.1"/>
    </source>
</evidence>
<dbReference type="GO" id="GO:0005524">
    <property type="term" value="F:ATP binding"/>
    <property type="evidence" value="ECO:0007669"/>
    <property type="project" value="UniProtKB-KW"/>
</dbReference>
<dbReference type="GO" id="GO:0004674">
    <property type="term" value="F:protein serine/threonine kinase activity"/>
    <property type="evidence" value="ECO:0007669"/>
    <property type="project" value="UniProtKB-KW"/>
</dbReference>
<proteinExistence type="predicted"/>
<dbReference type="AlphaFoldDB" id="A0A9K3N5T6"/>
<evidence type="ECO:0000256" key="4">
    <source>
        <dbReference type="ARBA" id="ARBA00022741"/>
    </source>
</evidence>
<comment type="catalytic activity">
    <reaction evidence="7">
        <text>L-threonyl-[protein] + ATP = O-phospho-L-threonyl-[protein] + ADP + H(+)</text>
        <dbReference type="Rhea" id="RHEA:46608"/>
        <dbReference type="Rhea" id="RHEA-COMP:11060"/>
        <dbReference type="Rhea" id="RHEA-COMP:11605"/>
        <dbReference type="ChEBI" id="CHEBI:15378"/>
        <dbReference type="ChEBI" id="CHEBI:30013"/>
        <dbReference type="ChEBI" id="CHEBI:30616"/>
        <dbReference type="ChEBI" id="CHEBI:61977"/>
        <dbReference type="ChEBI" id="CHEBI:456216"/>
        <dbReference type="EC" id="2.7.11.1"/>
    </reaction>
</comment>
<organism evidence="10 11">
    <name type="scientific">Helianthus annuus</name>
    <name type="common">Common sunflower</name>
    <dbReference type="NCBI Taxonomy" id="4232"/>
    <lineage>
        <taxon>Eukaryota</taxon>
        <taxon>Viridiplantae</taxon>
        <taxon>Streptophyta</taxon>
        <taxon>Embryophyta</taxon>
        <taxon>Tracheophyta</taxon>
        <taxon>Spermatophyta</taxon>
        <taxon>Magnoliopsida</taxon>
        <taxon>eudicotyledons</taxon>
        <taxon>Gunneridae</taxon>
        <taxon>Pentapetalae</taxon>
        <taxon>asterids</taxon>
        <taxon>campanulids</taxon>
        <taxon>Asterales</taxon>
        <taxon>Asteraceae</taxon>
        <taxon>Asteroideae</taxon>
        <taxon>Heliantheae alliance</taxon>
        <taxon>Heliantheae</taxon>
        <taxon>Helianthus</taxon>
    </lineage>
</organism>
<evidence type="ECO:0000256" key="5">
    <source>
        <dbReference type="ARBA" id="ARBA00022777"/>
    </source>
</evidence>
<comment type="catalytic activity">
    <reaction evidence="8">
        <text>L-seryl-[protein] + ATP = O-phospho-L-seryl-[protein] + ADP + H(+)</text>
        <dbReference type="Rhea" id="RHEA:17989"/>
        <dbReference type="Rhea" id="RHEA-COMP:9863"/>
        <dbReference type="Rhea" id="RHEA-COMP:11604"/>
        <dbReference type="ChEBI" id="CHEBI:15378"/>
        <dbReference type="ChEBI" id="CHEBI:29999"/>
        <dbReference type="ChEBI" id="CHEBI:30616"/>
        <dbReference type="ChEBI" id="CHEBI:83421"/>
        <dbReference type="ChEBI" id="CHEBI:456216"/>
        <dbReference type="EC" id="2.7.11.1"/>
    </reaction>
</comment>
<dbReference type="PROSITE" id="PS50011">
    <property type="entry name" value="PROTEIN_KINASE_DOM"/>
    <property type="match status" value="1"/>
</dbReference>
<keyword evidence="5" id="KW-0418">Kinase</keyword>
<comment type="caution">
    <text evidence="10">The sequence shown here is derived from an EMBL/GenBank/DDBJ whole genome shotgun (WGS) entry which is preliminary data.</text>
</comment>
<evidence type="ECO:0000259" key="9">
    <source>
        <dbReference type="PROSITE" id="PS50011"/>
    </source>
</evidence>
<dbReference type="InterPro" id="IPR011009">
    <property type="entry name" value="Kinase-like_dom_sf"/>
</dbReference>
<keyword evidence="6" id="KW-0067">ATP-binding</keyword>
<dbReference type="Proteomes" id="UP000215914">
    <property type="component" value="Unassembled WGS sequence"/>
</dbReference>
<dbReference type="InterPro" id="IPR000719">
    <property type="entry name" value="Prot_kinase_dom"/>
</dbReference>
<accession>A0A9K3N5T6</accession>
<dbReference type="FunFam" id="1.10.510.10:FF:001023">
    <property type="entry name" value="Os07g0541700 protein"/>
    <property type="match status" value="1"/>
</dbReference>
<dbReference type="EC" id="2.7.11.1" evidence="1"/>
<dbReference type="Gene3D" id="1.10.510.10">
    <property type="entry name" value="Transferase(Phosphotransferase) domain 1"/>
    <property type="match status" value="1"/>
</dbReference>
<keyword evidence="11" id="KW-1185">Reference proteome</keyword>
<dbReference type="EMBL" id="MNCJ02000325">
    <property type="protein sequence ID" value="KAF5787835.1"/>
    <property type="molecule type" value="Genomic_DNA"/>
</dbReference>
<evidence type="ECO:0000256" key="3">
    <source>
        <dbReference type="ARBA" id="ARBA00022679"/>
    </source>
</evidence>
<gene>
    <name evidence="10" type="ORF">HanXRQr2_Chr10g0457301</name>
</gene>
<protein>
    <recommendedName>
        <fullName evidence="1">non-specific serine/threonine protein kinase</fullName>
        <ecNumber evidence="1">2.7.11.1</ecNumber>
    </recommendedName>
</protein>
<evidence type="ECO:0000256" key="2">
    <source>
        <dbReference type="ARBA" id="ARBA00022527"/>
    </source>
</evidence>
<sequence>MNEASILVKVEHQNLIQLLGYCIDGTKVYLIYDFPLDATLAGLIYGNFFLSKFVSLSVLNLILSEFHTDKCLIRHLHVFVDRICNLLDWDKRYKILLGVARALVYLHKHAPIRIIHLDVKPANILLDESYNPRLSGFGVAVTTSETDCVSLDNVFGTVGYIAPGCLTSLRCSTKADVYSFGVLIFETVTGKRIRHLSYLALDKHLGFANYLLDADIIDPRIDADSVLMKKCIDIGILCVQPAEHRPTMEKVVEMLLGTMSSNIGMSKMRPWMINQPTSFSEMYQSPTIDLEDYDESAVEEFISELCPR</sequence>
<keyword evidence="3 10" id="KW-0808">Transferase</keyword>
<dbReference type="SMART" id="SM00220">
    <property type="entry name" value="S_TKc"/>
    <property type="match status" value="1"/>
</dbReference>
<dbReference type="SUPFAM" id="SSF56112">
    <property type="entry name" value="Protein kinase-like (PK-like)"/>
    <property type="match status" value="1"/>
</dbReference>